<feature type="transmembrane region" description="Helical" evidence="6">
    <location>
        <begin position="419"/>
        <end position="438"/>
    </location>
</feature>
<feature type="transmembrane region" description="Helical" evidence="6">
    <location>
        <begin position="511"/>
        <end position="532"/>
    </location>
</feature>
<evidence type="ECO:0000256" key="5">
    <source>
        <dbReference type="SAM" id="MobiDB-lite"/>
    </source>
</evidence>
<feature type="domain" description="Major facilitator superfamily (MFS) profile" evidence="7">
    <location>
        <begin position="122"/>
        <end position="537"/>
    </location>
</feature>
<feature type="transmembrane region" description="Helical" evidence="6">
    <location>
        <begin position="221"/>
        <end position="242"/>
    </location>
</feature>
<feature type="transmembrane region" description="Helical" evidence="6">
    <location>
        <begin position="354"/>
        <end position="375"/>
    </location>
</feature>
<feature type="transmembrane region" description="Helical" evidence="6">
    <location>
        <begin position="387"/>
        <end position="407"/>
    </location>
</feature>
<evidence type="ECO:0000259" key="7">
    <source>
        <dbReference type="PROSITE" id="PS50850"/>
    </source>
</evidence>
<feature type="compositionally biased region" description="Polar residues" evidence="5">
    <location>
        <begin position="566"/>
        <end position="575"/>
    </location>
</feature>
<dbReference type="InterPro" id="IPR020846">
    <property type="entry name" value="MFS_dom"/>
</dbReference>
<keyword evidence="4 6" id="KW-0472">Membrane</keyword>
<feature type="transmembrane region" description="Helical" evidence="6">
    <location>
        <begin position="278"/>
        <end position="296"/>
    </location>
</feature>
<accession>A0A8W8JET9</accession>
<dbReference type="SUPFAM" id="SSF103473">
    <property type="entry name" value="MFS general substrate transporter"/>
    <property type="match status" value="1"/>
</dbReference>
<organism evidence="8 9">
    <name type="scientific">Magallana gigas</name>
    <name type="common">Pacific oyster</name>
    <name type="synonym">Crassostrea gigas</name>
    <dbReference type="NCBI Taxonomy" id="29159"/>
    <lineage>
        <taxon>Eukaryota</taxon>
        <taxon>Metazoa</taxon>
        <taxon>Spiralia</taxon>
        <taxon>Lophotrochozoa</taxon>
        <taxon>Mollusca</taxon>
        <taxon>Bivalvia</taxon>
        <taxon>Autobranchia</taxon>
        <taxon>Pteriomorphia</taxon>
        <taxon>Ostreida</taxon>
        <taxon>Ostreoidea</taxon>
        <taxon>Ostreidae</taxon>
        <taxon>Magallana</taxon>
    </lineage>
</organism>
<feature type="transmembrane region" description="Helical" evidence="6">
    <location>
        <begin position="192"/>
        <end position="215"/>
    </location>
</feature>
<dbReference type="Proteomes" id="UP000005408">
    <property type="component" value="Unassembled WGS sequence"/>
</dbReference>
<proteinExistence type="predicted"/>
<feature type="compositionally biased region" description="Basic and acidic residues" evidence="5">
    <location>
        <begin position="578"/>
        <end position="589"/>
    </location>
</feature>
<dbReference type="GO" id="GO:0022857">
    <property type="term" value="F:transmembrane transporter activity"/>
    <property type="evidence" value="ECO:0007669"/>
    <property type="project" value="InterPro"/>
</dbReference>
<keyword evidence="3 6" id="KW-1133">Transmembrane helix</keyword>
<evidence type="ECO:0000256" key="1">
    <source>
        <dbReference type="ARBA" id="ARBA00004141"/>
    </source>
</evidence>
<reference evidence="8" key="1">
    <citation type="submission" date="2022-08" db="UniProtKB">
        <authorList>
            <consortium name="EnsemblMetazoa"/>
        </authorList>
    </citation>
    <scope>IDENTIFICATION</scope>
    <source>
        <strain evidence="8">05x7-T-G4-1.051#20</strain>
    </source>
</reference>
<dbReference type="Pfam" id="PF00083">
    <property type="entry name" value="Sugar_tr"/>
    <property type="match status" value="1"/>
</dbReference>
<dbReference type="InterPro" id="IPR005828">
    <property type="entry name" value="MFS_sugar_transport-like"/>
</dbReference>
<dbReference type="AlphaFoldDB" id="A0A8W8JET9"/>
<feature type="region of interest" description="Disordered" evidence="5">
    <location>
        <begin position="566"/>
        <end position="589"/>
    </location>
</feature>
<feature type="transmembrane region" description="Helical" evidence="6">
    <location>
        <begin position="444"/>
        <end position="467"/>
    </location>
</feature>
<dbReference type="Gene3D" id="1.20.1250.20">
    <property type="entry name" value="MFS general substrate transporter like domains"/>
    <property type="match status" value="1"/>
</dbReference>
<dbReference type="GO" id="GO:0016020">
    <property type="term" value="C:membrane"/>
    <property type="evidence" value="ECO:0007669"/>
    <property type="project" value="UniProtKB-SubCell"/>
</dbReference>
<name>A0A8W8JET9_MAGGI</name>
<comment type="subcellular location">
    <subcellularLocation>
        <location evidence="1">Membrane</location>
        <topology evidence="1">Multi-pass membrane protein</topology>
    </subcellularLocation>
</comment>
<protein>
    <recommendedName>
        <fullName evidence="7">Major facilitator superfamily (MFS) profile domain-containing protein</fullName>
    </recommendedName>
</protein>
<feature type="transmembrane region" description="Helical" evidence="6">
    <location>
        <begin position="50"/>
        <end position="70"/>
    </location>
</feature>
<evidence type="ECO:0000313" key="9">
    <source>
        <dbReference type="Proteomes" id="UP000005408"/>
    </source>
</evidence>
<keyword evidence="2 6" id="KW-0812">Transmembrane</keyword>
<dbReference type="EnsemblMetazoa" id="G18896.5">
    <property type="protein sequence ID" value="G18896.5:cds"/>
    <property type="gene ID" value="G18896"/>
</dbReference>
<sequence>MIPGAHRGRVYNYTSDAGFSFFLKRLHPPTMKFDDILVRVGEFGFYQKRLYLILCIPAINVGCYMMMLVYTMHTPDHRCKIPGYDNDTFLEQSDYHRQLINMSIPDPDDPDSIYKYDRCHIIQYKSNVSSQVKCTEWVYDKSVFQETFASKVNLVCDDSLKTSHAQMIFYFGVLAGDVGFGSLADVIGRKKALVISAVLQVSAAVSVAFVSNYYVFVVLNFLVGAACHGVFVPATVLSVEFVGPSKRVMTGIPIHMFFAVGLVYLAGVGALVRHWQYLQLAVAVPCIVYVFYWWIIPESPRWLLSQGRLEEAEEIIQEVAKKNGVKVTGNLIVGEKIEIPKGERIWHVYKHKVLLVRGMILFFNWIVIAMDYYGVTMHIGNLGGNFYLNQFILAVVEFPAKIGSMLLLNRIGRQKLHCLIMFIGGAALLCTIFPVLYGKEELQSLTLVLSMIGKMGSAAAFGVIYIYTAELYPTVVRNGAMGTSSCIARFGGMAAPYIASTGDFVSGKFGLALPLVIFGGSSVTAGLLTLMLPETLNRKLPETIQDGIDFGKKKFDLVMMKKVSKTSIPENPASSEQEEAKENAARQRF</sequence>
<feature type="transmembrane region" description="Helical" evidence="6">
    <location>
        <begin position="254"/>
        <end position="272"/>
    </location>
</feature>
<evidence type="ECO:0000256" key="4">
    <source>
        <dbReference type="ARBA" id="ARBA00023136"/>
    </source>
</evidence>
<dbReference type="InterPro" id="IPR036259">
    <property type="entry name" value="MFS_trans_sf"/>
</dbReference>
<dbReference type="CDD" id="cd17317">
    <property type="entry name" value="MFS_SLC22"/>
    <property type="match status" value="1"/>
</dbReference>
<evidence type="ECO:0000256" key="2">
    <source>
        <dbReference type="ARBA" id="ARBA00022692"/>
    </source>
</evidence>
<evidence type="ECO:0000256" key="6">
    <source>
        <dbReference type="SAM" id="Phobius"/>
    </source>
</evidence>
<keyword evidence="9" id="KW-1185">Reference proteome</keyword>
<evidence type="ECO:0000256" key="3">
    <source>
        <dbReference type="ARBA" id="ARBA00022989"/>
    </source>
</evidence>
<dbReference type="PANTHER" id="PTHR24064">
    <property type="entry name" value="SOLUTE CARRIER FAMILY 22 MEMBER"/>
    <property type="match status" value="1"/>
</dbReference>
<dbReference type="PROSITE" id="PS50850">
    <property type="entry name" value="MFS"/>
    <property type="match status" value="1"/>
</dbReference>
<evidence type="ECO:0000313" key="8">
    <source>
        <dbReference type="EnsemblMetazoa" id="G18896.5:cds"/>
    </source>
</evidence>